<dbReference type="EMBL" id="WIXI01000039">
    <property type="protein sequence ID" value="MQY46090.1"/>
    <property type="molecule type" value="Genomic_DNA"/>
</dbReference>
<sequence>MTTNNYVYEDPAELAAKLEVMTADEVFAAMKALEHRSETAAEDRDETLGMITLVEEEIERRYPGQMLAPYRTWKEEQLFS</sequence>
<gene>
    <name evidence="1" type="ORF">GAO09_08480</name>
</gene>
<keyword evidence="2" id="KW-1185">Reference proteome</keyword>
<reference evidence="1 2" key="1">
    <citation type="submission" date="2019-11" db="EMBL/GenBank/DDBJ databases">
        <title>Genome analysis of Rhizobacterium cereale a novel genus and species isolated from maize roots in North Spain.</title>
        <authorList>
            <person name="Menendez E."/>
            <person name="Flores-Felix J.D."/>
            <person name="Ramirez-Bahena M.-H."/>
            <person name="Igual J.M."/>
            <person name="Garcia-Fraile P."/>
            <person name="Peix A."/>
            <person name="Velazquez E."/>
        </authorList>
    </citation>
    <scope>NUCLEOTIDE SEQUENCE [LARGE SCALE GENOMIC DNA]</scope>
    <source>
        <strain evidence="1 2">RZME27</strain>
    </source>
</reference>
<dbReference type="AlphaFoldDB" id="A0A6A8A8X4"/>
<evidence type="ECO:0000313" key="2">
    <source>
        <dbReference type="Proteomes" id="UP000435138"/>
    </source>
</evidence>
<dbReference type="RefSeq" id="WP_153353595.1">
    <property type="nucleotide sequence ID" value="NZ_JAYKOO010000012.1"/>
</dbReference>
<organism evidence="1 2">
    <name type="scientific">Endobacterium cereale</name>
    <dbReference type="NCBI Taxonomy" id="2663029"/>
    <lineage>
        <taxon>Bacteria</taxon>
        <taxon>Pseudomonadati</taxon>
        <taxon>Pseudomonadota</taxon>
        <taxon>Alphaproteobacteria</taxon>
        <taxon>Hyphomicrobiales</taxon>
        <taxon>Rhizobiaceae</taxon>
        <taxon>Endobacterium</taxon>
    </lineage>
</organism>
<comment type="caution">
    <text evidence="1">The sequence shown here is derived from an EMBL/GenBank/DDBJ whole genome shotgun (WGS) entry which is preliminary data.</text>
</comment>
<protein>
    <submittedName>
        <fullName evidence="1">Uncharacterized protein</fullName>
    </submittedName>
</protein>
<accession>A0A6A8A8X4</accession>
<name>A0A6A8A8X4_9HYPH</name>
<evidence type="ECO:0000313" key="1">
    <source>
        <dbReference type="EMBL" id="MQY46090.1"/>
    </source>
</evidence>
<proteinExistence type="predicted"/>
<dbReference type="Proteomes" id="UP000435138">
    <property type="component" value="Unassembled WGS sequence"/>
</dbReference>